<dbReference type="GeneID" id="7445522"/>
<keyword evidence="2" id="KW-0597">Phosphoprotein</keyword>
<accession>B8BRL5</accession>
<dbReference type="PRINTS" id="PR00113">
    <property type="entry name" value="ALKPHPHTASE"/>
</dbReference>
<feature type="active site" description="Phosphoserine intermediate" evidence="3">
    <location>
        <position position="144"/>
    </location>
</feature>
<organism evidence="6 7">
    <name type="scientific">Thalassiosira pseudonana</name>
    <name type="common">Marine diatom</name>
    <name type="synonym">Cyclotella nana</name>
    <dbReference type="NCBI Taxonomy" id="35128"/>
    <lineage>
        <taxon>Eukaryota</taxon>
        <taxon>Sar</taxon>
        <taxon>Stramenopiles</taxon>
        <taxon>Ochrophyta</taxon>
        <taxon>Bacillariophyta</taxon>
        <taxon>Coscinodiscophyceae</taxon>
        <taxon>Thalassiosirophycidae</taxon>
        <taxon>Thalassiosirales</taxon>
        <taxon>Thalassiosiraceae</taxon>
        <taxon>Thalassiosira</taxon>
    </lineage>
</organism>
<dbReference type="KEGG" id="tps:THAPSDRAFT_261067"/>
<dbReference type="PaxDb" id="35128-Thaps261067"/>
<keyword evidence="4" id="KW-0479">Metal-binding</keyword>
<feature type="binding site" evidence="4">
    <location>
        <position position="435"/>
    </location>
    <ligand>
        <name>Zn(2+)</name>
        <dbReference type="ChEBI" id="CHEBI:29105"/>
        <label>2</label>
    </ligand>
</feature>
<name>B8BRL5_THAPS</name>
<feature type="non-terminal residue" evidence="6">
    <location>
        <position position="1"/>
    </location>
</feature>
<dbReference type="SMART" id="SM00098">
    <property type="entry name" value="alkPPc"/>
    <property type="match status" value="1"/>
</dbReference>
<evidence type="ECO:0000256" key="4">
    <source>
        <dbReference type="PIRSR" id="PIRSR601952-2"/>
    </source>
</evidence>
<evidence type="ECO:0000313" key="7">
    <source>
        <dbReference type="Proteomes" id="UP000001449"/>
    </source>
</evidence>
<dbReference type="eggNOG" id="KOG4126">
    <property type="taxonomic scope" value="Eukaryota"/>
</dbReference>
<dbReference type="EMBL" id="CM000638">
    <property type="protein sequence ID" value="EED95980.1"/>
    <property type="molecule type" value="Genomic_DNA"/>
</dbReference>
<dbReference type="Gene3D" id="3.40.720.10">
    <property type="entry name" value="Alkaline Phosphatase, subunit A"/>
    <property type="match status" value="2"/>
</dbReference>
<dbReference type="EC" id="3.1.3.1" evidence="1"/>
<dbReference type="GO" id="GO:0004035">
    <property type="term" value="F:alkaline phosphatase activity"/>
    <property type="evidence" value="ECO:0000318"/>
    <property type="project" value="GO_Central"/>
</dbReference>
<reference evidence="6 7" key="1">
    <citation type="journal article" date="2004" name="Science">
        <title>The genome of the diatom Thalassiosira pseudonana: ecology, evolution, and metabolism.</title>
        <authorList>
            <person name="Armbrust E.V."/>
            <person name="Berges J.A."/>
            <person name="Bowler C."/>
            <person name="Green B.R."/>
            <person name="Martinez D."/>
            <person name="Putnam N.H."/>
            <person name="Zhou S."/>
            <person name="Allen A.E."/>
            <person name="Apt K.E."/>
            <person name="Bechner M."/>
            <person name="Brzezinski M.A."/>
            <person name="Chaal B.K."/>
            <person name="Chiovitti A."/>
            <person name="Davis A.K."/>
            <person name="Demarest M.S."/>
            <person name="Detter J.C."/>
            <person name="Glavina T."/>
            <person name="Goodstein D."/>
            <person name="Hadi M.Z."/>
            <person name="Hellsten U."/>
            <person name="Hildebrand M."/>
            <person name="Jenkins B.D."/>
            <person name="Jurka J."/>
            <person name="Kapitonov V.V."/>
            <person name="Kroger N."/>
            <person name="Lau W.W."/>
            <person name="Lane T.W."/>
            <person name="Larimer F.W."/>
            <person name="Lippmeier J.C."/>
            <person name="Lucas S."/>
            <person name="Medina M."/>
            <person name="Montsant A."/>
            <person name="Obornik M."/>
            <person name="Parker M.S."/>
            <person name="Palenik B."/>
            <person name="Pazour G.J."/>
            <person name="Richardson P.M."/>
            <person name="Rynearson T.A."/>
            <person name="Saito M.A."/>
            <person name="Schwartz D.C."/>
            <person name="Thamatrakoln K."/>
            <person name="Valentin K."/>
            <person name="Vardi A."/>
            <person name="Wilkerson F.P."/>
            <person name="Rokhsar D.S."/>
        </authorList>
    </citation>
    <scope>NUCLEOTIDE SEQUENCE [LARGE SCALE GENOMIC DNA]</scope>
    <source>
        <strain evidence="6 7">CCMP1335</strain>
    </source>
</reference>
<gene>
    <name evidence="6" type="ORF">THAPSDRAFT_261067</name>
</gene>
<dbReference type="HOGENOM" id="CLU_018809_0_0_1"/>
<comment type="cofactor">
    <cofactor evidence="4">
        <name>Zn(2+)</name>
        <dbReference type="ChEBI" id="CHEBI:29105"/>
    </cofactor>
    <text evidence="4">Binds 2 Zn(2+) ions.</text>
</comment>
<keyword evidence="6" id="KW-0378">Hydrolase</keyword>
<sequence length="501" mass="55275">ISSTGDGMGWEMIRAGAIAKQVITELEGMGGSGLSFQDLSGFNVMTTNTPIIGEPNDGNHYGPARSFLGNVEEHDNGMEELIVGADGNPLVFDPRDVLKGGNMVQWDDVKGGMHPWDPNYFVPMGLPTDPSFDPEFIMQHAIDSANSASAYATGVKTGVNMMGVDLYEQPVRSILEEALSCDKSGGIMTSVPILHATPAAFVTHTNYRKNGHHLQDGYKETKPTWAMGTCASRYQPSDEMKQAMMPGGSLSEEFTFLHQDPDVLAENFYDSIQDLDPDDGKKVLACFGGEYSTSGEFLVPLKNFVYCNDNMPYRGLDSSYLDRWCSVGIIDKDEDDVTIGITPNSTICNHWPEEELKNIPVMKDHVKEALKFLGKDDDGYFLMIEQGDIDWAAHGDHLDDLLGAMLDIDDIVAEVKDWIDNNGGYEKNALYITADHDHYLTLMDHFPEVDDTQSQTEHLADFSTWSDEDIQNVAHFFGPWGAGGNGWGSHTTRPVVIHHEG</sequence>
<dbReference type="InParanoid" id="B8BRL5"/>
<dbReference type="InterPro" id="IPR001952">
    <property type="entry name" value="Alkaline_phosphatase"/>
</dbReference>
<dbReference type="STRING" id="35128.B8BRL5"/>
<keyword evidence="4" id="KW-0460">Magnesium</keyword>
<dbReference type="InterPro" id="IPR017850">
    <property type="entry name" value="Alkaline_phosphatase_core_sf"/>
</dbReference>
<dbReference type="AlphaFoldDB" id="B8BRL5"/>
<protein>
    <recommendedName>
        <fullName evidence="1">alkaline phosphatase</fullName>
        <ecNumber evidence="1">3.1.3.1</ecNumber>
    </recommendedName>
</protein>
<feature type="binding site" evidence="4">
    <location>
        <position position="390"/>
    </location>
    <ligand>
        <name>Zn(2+)</name>
        <dbReference type="ChEBI" id="CHEBI:29105"/>
        <label>2</label>
    </ligand>
</feature>
<dbReference type="PANTHER" id="PTHR11596:SF5">
    <property type="entry name" value="ALKALINE PHOSPHATASE"/>
    <property type="match status" value="1"/>
</dbReference>
<evidence type="ECO:0000256" key="1">
    <source>
        <dbReference type="ARBA" id="ARBA00012647"/>
    </source>
</evidence>
<dbReference type="GO" id="GO:0046872">
    <property type="term" value="F:metal ion binding"/>
    <property type="evidence" value="ECO:0007669"/>
    <property type="project" value="UniProtKB-KW"/>
</dbReference>
<dbReference type="Pfam" id="PF00245">
    <property type="entry name" value="Alk_phosphatase"/>
    <property type="match status" value="2"/>
</dbReference>
<dbReference type="SUPFAM" id="SSF53649">
    <property type="entry name" value="Alkaline phosphatase-like"/>
    <property type="match status" value="1"/>
</dbReference>
<dbReference type="Proteomes" id="UP000001449">
    <property type="component" value="Chromosome 1"/>
</dbReference>
<comment type="similarity">
    <text evidence="5">Belongs to the alkaline phosphatase family.</text>
</comment>
<evidence type="ECO:0000313" key="6">
    <source>
        <dbReference type="EMBL" id="EED95980.1"/>
    </source>
</evidence>
<keyword evidence="7" id="KW-1185">Reference proteome</keyword>
<feature type="binding site" evidence="4">
    <location>
        <position position="436"/>
    </location>
    <ligand>
        <name>Zn(2+)</name>
        <dbReference type="ChEBI" id="CHEBI:29105"/>
        <label>2</label>
    </ligand>
</feature>
<reference evidence="6 7" key="2">
    <citation type="journal article" date="2008" name="Nature">
        <title>The Phaeodactylum genome reveals the evolutionary history of diatom genomes.</title>
        <authorList>
            <person name="Bowler C."/>
            <person name="Allen A.E."/>
            <person name="Badger J.H."/>
            <person name="Grimwood J."/>
            <person name="Jabbari K."/>
            <person name="Kuo A."/>
            <person name="Maheswari U."/>
            <person name="Martens C."/>
            <person name="Maumus F."/>
            <person name="Otillar R.P."/>
            <person name="Rayko E."/>
            <person name="Salamov A."/>
            <person name="Vandepoele K."/>
            <person name="Beszteri B."/>
            <person name="Gruber A."/>
            <person name="Heijde M."/>
            <person name="Katinka M."/>
            <person name="Mock T."/>
            <person name="Valentin K."/>
            <person name="Verret F."/>
            <person name="Berges J.A."/>
            <person name="Brownlee C."/>
            <person name="Cadoret J.P."/>
            <person name="Chiovitti A."/>
            <person name="Choi C.J."/>
            <person name="Coesel S."/>
            <person name="De Martino A."/>
            <person name="Detter J.C."/>
            <person name="Durkin C."/>
            <person name="Falciatore A."/>
            <person name="Fournet J."/>
            <person name="Haruta M."/>
            <person name="Huysman M.J."/>
            <person name="Jenkins B.D."/>
            <person name="Jiroutova K."/>
            <person name="Jorgensen R.E."/>
            <person name="Joubert Y."/>
            <person name="Kaplan A."/>
            <person name="Kroger N."/>
            <person name="Kroth P.G."/>
            <person name="La Roche J."/>
            <person name="Lindquist E."/>
            <person name="Lommer M."/>
            <person name="Martin-Jezequel V."/>
            <person name="Lopez P.J."/>
            <person name="Lucas S."/>
            <person name="Mangogna M."/>
            <person name="McGinnis K."/>
            <person name="Medlin L.K."/>
            <person name="Montsant A."/>
            <person name="Oudot-Le Secq M.P."/>
            <person name="Napoli C."/>
            <person name="Obornik M."/>
            <person name="Parker M.S."/>
            <person name="Petit J.L."/>
            <person name="Porcel B.M."/>
            <person name="Poulsen N."/>
            <person name="Robison M."/>
            <person name="Rychlewski L."/>
            <person name="Rynearson T.A."/>
            <person name="Schmutz J."/>
            <person name="Shapiro H."/>
            <person name="Siaut M."/>
            <person name="Stanley M."/>
            <person name="Sussman M.R."/>
            <person name="Taylor A.R."/>
            <person name="Vardi A."/>
            <person name="von Dassow P."/>
            <person name="Vyverman W."/>
            <person name="Willis A."/>
            <person name="Wyrwicz L.S."/>
            <person name="Rokhsar D.S."/>
            <person name="Weissenbach J."/>
            <person name="Armbrust E.V."/>
            <person name="Green B.R."/>
            <person name="Van de Peer Y."/>
            <person name="Grigoriev I.V."/>
        </authorList>
    </citation>
    <scope>NUCLEOTIDE SEQUENCE [LARGE SCALE GENOMIC DNA]</scope>
    <source>
        <strain evidence="6 7">CCMP1335</strain>
    </source>
</reference>
<evidence type="ECO:0000256" key="5">
    <source>
        <dbReference type="RuleBase" id="RU003946"/>
    </source>
</evidence>
<dbReference type="OMA" id="DVDWANH"/>
<feature type="binding site" evidence="4">
    <location>
        <position position="385"/>
    </location>
    <ligand>
        <name>Mg(2+)</name>
        <dbReference type="ChEBI" id="CHEBI:18420"/>
    </ligand>
</feature>
<comment type="cofactor">
    <cofactor evidence="4">
        <name>Mg(2+)</name>
        <dbReference type="ChEBI" id="CHEBI:18420"/>
    </cofactor>
    <text evidence="4">Binds 1 Mg(2+) ion.</text>
</comment>
<feature type="binding site" evidence="4">
    <location>
        <position position="195"/>
    </location>
    <ligand>
        <name>Mg(2+)</name>
        <dbReference type="ChEBI" id="CHEBI:18420"/>
    </ligand>
</feature>
<proteinExistence type="inferred from homology"/>
<feature type="non-terminal residue" evidence="6">
    <location>
        <position position="501"/>
    </location>
</feature>
<feature type="binding site" evidence="4">
    <location>
        <position position="394"/>
    </location>
    <ligand>
        <name>Zn(2+)</name>
        <dbReference type="ChEBI" id="CHEBI:29105"/>
        <label>2</label>
    </ligand>
</feature>
<keyword evidence="4" id="KW-0862">Zinc</keyword>
<dbReference type="RefSeq" id="XP_002286339.1">
    <property type="nucleotide sequence ID" value="XM_002286303.1"/>
</dbReference>
<evidence type="ECO:0000256" key="2">
    <source>
        <dbReference type="ARBA" id="ARBA00022553"/>
    </source>
</evidence>
<dbReference type="PANTHER" id="PTHR11596">
    <property type="entry name" value="ALKALINE PHOSPHATASE"/>
    <property type="match status" value="1"/>
</dbReference>
<feature type="binding site" evidence="4">
    <location>
        <position position="197"/>
    </location>
    <ligand>
        <name>Mg(2+)</name>
        <dbReference type="ChEBI" id="CHEBI:18420"/>
    </ligand>
</feature>
<evidence type="ECO:0000256" key="3">
    <source>
        <dbReference type="PIRSR" id="PIRSR601952-1"/>
    </source>
</evidence>